<evidence type="ECO:0000256" key="4">
    <source>
        <dbReference type="ARBA" id="ARBA00022729"/>
    </source>
</evidence>
<keyword evidence="4" id="KW-0732">Signal</keyword>
<dbReference type="GO" id="GO:0007155">
    <property type="term" value="P:cell adhesion"/>
    <property type="evidence" value="ECO:0007669"/>
    <property type="project" value="InterPro"/>
</dbReference>
<evidence type="ECO:0000256" key="3">
    <source>
        <dbReference type="ARBA" id="ARBA00022723"/>
    </source>
</evidence>
<dbReference type="PRINTS" id="PR00690">
    <property type="entry name" value="ADHESNFAMILY"/>
</dbReference>
<dbReference type="InterPro" id="IPR050492">
    <property type="entry name" value="Bact_metal-bind_prot9"/>
</dbReference>
<dbReference type="AlphaFoldDB" id="A6TNQ5"/>
<gene>
    <name evidence="6" type="ordered locus">Amet_1646</name>
</gene>
<dbReference type="GO" id="GO:0030001">
    <property type="term" value="P:metal ion transport"/>
    <property type="evidence" value="ECO:0007669"/>
    <property type="project" value="InterPro"/>
</dbReference>
<dbReference type="InterPro" id="IPR006129">
    <property type="entry name" value="AdhesinB"/>
</dbReference>
<dbReference type="Pfam" id="PF01297">
    <property type="entry name" value="ZnuA"/>
    <property type="match status" value="1"/>
</dbReference>
<proteinExistence type="inferred from homology"/>
<dbReference type="STRING" id="293826.Amet_1646"/>
<keyword evidence="3" id="KW-0479">Metal-binding</keyword>
<dbReference type="InterPro" id="IPR006128">
    <property type="entry name" value="Lipoprotein_PsaA-like"/>
</dbReference>
<accession>A6TNQ5</accession>
<dbReference type="RefSeq" id="WP_012062861.1">
    <property type="nucleotide sequence ID" value="NC_009633.1"/>
</dbReference>
<dbReference type="Gene3D" id="3.40.50.1980">
    <property type="entry name" value="Nitrogenase molybdenum iron protein domain"/>
    <property type="match status" value="2"/>
</dbReference>
<dbReference type="PANTHER" id="PTHR42953:SF1">
    <property type="entry name" value="METAL-BINDING PROTEIN HI_0362-RELATED"/>
    <property type="match status" value="1"/>
</dbReference>
<dbReference type="PRINTS" id="PR00691">
    <property type="entry name" value="ADHESINB"/>
</dbReference>
<keyword evidence="2 5" id="KW-0813">Transport</keyword>
<name>A6TNQ5_ALKMQ</name>
<evidence type="ECO:0000313" key="6">
    <source>
        <dbReference type="EMBL" id="ABR47823.1"/>
    </source>
</evidence>
<dbReference type="EMBL" id="CP000724">
    <property type="protein sequence ID" value="ABR47823.1"/>
    <property type="molecule type" value="Genomic_DNA"/>
</dbReference>
<comment type="subcellular location">
    <subcellularLocation>
        <location evidence="1">Cell envelope</location>
    </subcellularLocation>
</comment>
<dbReference type="OrthoDB" id="9810636at2"/>
<dbReference type="GO" id="GO:0046872">
    <property type="term" value="F:metal ion binding"/>
    <property type="evidence" value="ECO:0007669"/>
    <property type="project" value="UniProtKB-KW"/>
</dbReference>
<sequence>MILKKKKLYFVLGILLTLTLILSACSNTIEPAIEDNIDESLAQHEDIEDPEEGLQILTTISIIGDLVENVIGDRGQVEYLVPIGEEPEEYEPIPSDFQKISDTDVVFANGLNLEGWIERVMTNVSGTDLVYVTEGAPTITLIDQDIDDPHLWLNVSYVIDYYLDNILNTVISLDPQGEGTYRENTEQYIKELRELELWIEESVKEIPEENRLIVISENALKYFGEAYGFETEGIWELNSHEEGTPQQISRVIDLVRERNIPSIFVETTVSDRYMQMVSSESRVPIAGSLYTDAIGVKGSPGDTYIKMMRHNVEVLVEGLRGR</sequence>
<dbReference type="HOGENOM" id="CLU_016838_1_1_9"/>
<evidence type="ECO:0000256" key="5">
    <source>
        <dbReference type="RuleBase" id="RU003512"/>
    </source>
</evidence>
<evidence type="ECO:0000313" key="7">
    <source>
        <dbReference type="Proteomes" id="UP000001572"/>
    </source>
</evidence>
<dbReference type="eggNOG" id="COG0803">
    <property type="taxonomic scope" value="Bacteria"/>
</dbReference>
<organism evidence="6 7">
    <name type="scientific">Alkaliphilus metalliredigens (strain QYMF)</name>
    <dbReference type="NCBI Taxonomy" id="293826"/>
    <lineage>
        <taxon>Bacteria</taxon>
        <taxon>Bacillati</taxon>
        <taxon>Bacillota</taxon>
        <taxon>Clostridia</taxon>
        <taxon>Peptostreptococcales</taxon>
        <taxon>Natronincolaceae</taxon>
        <taxon>Alkaliphilus</taxon>
    </lineage>
</organism>
<keyword evidence="7" id="KW-1185">Reference proteome</keyword>
<dbReference type="PANTHER" id="PTHR42953">
    <property type="entry name" value="HIGH-AFFINITY ZINC UPTAKE SYSTEM PROTEIN ZNUA-RELATED"/>
    <property type="match status" value="1"/>
</dbReference>
<dbReference type="InterPro" id="IPR006127">
    <property type="entry name" value="ZnuA-like"/>
</dbReference>
<dbReference type="PROSITE" id="PS51257">
    <property type="entry name" value="PROKAR_LIPOPROTEIN"/>
    <property type="match status" value="1"/>
</dbReference>
<evidence type="ECO:0000256" key="2">
    <source>
        <dbReference type="ARBA" id="ARBA00022448"/>
    </source>
</evidence>
<evidence type="ECO:0000256" key="1">
    <source>
        <dbReference type="ARBA" id="ARBA00004196"/>
    </source>
</evidence>
<protein>
    <submittedName>
        <fullName evidence="6">Periplasmic solute binding protein</fullName>
    </submittedName>
</protein>
<dbReference type="SUPFAM" id="SSF53807">
    <property type="entry name" value="Helical backbone' metal receptor"/>
    <property type="match status" value="1"/>
</dbReference>
<comment type="similarity">
    <text evidence="5">Belongs to the bacterial solute-binding protein 9 family.</text>
</comment>
<dbReference type="Proteomes" id="UP000001572">
    <property type="component" value="Chromosome"/>
</dbReference>
<dbReference type="GO" id="GO:0030313">
    <property type="term" value="C:cell envelope"/>
    <property type="evidence" value="ECO:0007669"/>
    <property type="project" value="UniProtKB-SubCell"/>
</dbReference>
<dbReference type="KEGG" id="amt:Amet_1646"/>
<reference evidence="7" key="1">
    <citation type="journal article" date="2016" name="Genome Announc.">
        <title>Complete genome sequence of Alkaliphilus metalliredigens strain QYMF, an alkaliphilic and metal-reducing bacterium isolated from borax-contaminated leachate ponds.</title>
        <authorList>
            <person name="Hwang C."/>
            <person name="Copeland A."/>
            <person name="Lucas S."/>
            <person name="Lapidus A."/>
            <person name="Barry K."/>
            <person name="Detter J.C."/>
            <person name="Glavina Del Rio T."/>
            <person name="Hammon N."/>
            <person name="Israni S."/>
            <person name="Dalin E."/>
            <person name="Tice H."/>
            <person name="Pitluck S."/>
            <person name="Chertkov O."/>
            <person name="Brettin T."/>
            <person name="Bruce D."/>
            <person name="Han C."/>
            <person name="Schmutz J."/>
            <person name="Larimer F."/>
            <person name="Land M.L."/>
            <person name="Hauser L."/>
            <person name="Kyrpides N."/>
            <person name="Mikhailova N."/>
            <person name="Ye Q."/>
            <person name="Zhou J."/>
            <person name="Richardson P."/>
            <person name="Fields M.W."/>
        </authorList>
    </citation>
    <scope>NUCLEOTIDE SEQUENCE [LARGE SCALE GENOMIC DNA]</scope>
    <source>
        <strain evidence="7">QYMF</strain>
    </source>
</reference>